<reference evidence="11 12" key="1">
    <citation type="submission" date="2016-08" db="EMBL/GenBank/DDBJ databases">
        <title>Complete genome sequence of Acinetobacter baylyi strain GFJ2.</title>
        <authorList>
            <person name="Tabata M."/>
            <person name="Kuboki S."/>
            <person name="Gibu N."/>
            <person name="Kinouchi Y."/>
            <person name="Vangnai A."/>
            <person name="Kasai D."/>
            <person name="Fukuda M."/>
        </authorList>
    </citation>
    <scope>NUCLEOTIDE SEQUENCE [LARGE SCALE GENOMIC DNA]</scope>
    <source>
        <strain evidence="11 12">GFJ2</strain>
    </source>
</reference>
<dbReference type="Proteomes" id="UP000185674">
    <property type="component" value="Chromosome"/>
</dbReference>
<dbReference type="SUPFAM" id="SSF56784">
    <property type="entry name" value="HAD-like"/>
    <property type="match status" value="1"/>
</dbReference>
<evidence type="ECO:0000256" key="10">
    <source>
        <dbReference type="ARBA" id="ARBA00048523"/>
    </source>
</evidence>
<accession>A0A1P8EHN9</accession>
<dbReference type="Gene3D" id="3.40.50.1000">
    <property type="entry name" value="HAD superfamily/HAD-like"/>
    <property type="match status" value="1"/>
</dbReference>
<dbReference type="InterPro" id="IPR023214">
    <property type="entry name" value="HAD_sf"/>
</dbReference>
<proteinExistence type="predicted"/>
<comment type="pathway">
    <text evidence="2">Amino-acid biosynthesis; L-serine biosynthesis; L-serine from 3-phospho-D-glycerate: step 3/3.</text>
</comment>
<dbReference type="GO" id="GO:0000287">
    <property type="term" value="F:magnesium ion binding"/>
    <property type="evidence" value="ECO:0007669"/>
    <property type="project" value="TreeGrafter"/>
</dbReference>
<dbReference type="PANTHER" id="PTHR43344">
    <property type="entry name" value="PHOSPHOSERINE PHOSPHATASE"/>
    <property type="match status" value="1"/>
</dbReference>
<dbReference type="GO" id="GO:0005737">
    <property type="term" value="C:cytoplasm"/>
    <property type="evidence" value="ECO:0007669"/>
    <property type="project" value="TreeGrafter"/>
</dbReference>
<evidence type="ECO:0000256" key="6">
    <source>
        <dbReference type="ARBA" id="ARBA00022801"/>
    </source>
</evidence>
<protein>
    <recommendedName>
        <fullName evidence="3">phosphoserine phosphatase</fullName>
        <ecNumber evidence="3">3.1.3.3</ecNumber>
    </recommendedName>
</protein>
<dbReference type="eggNOG" id="COG0560">
    <property type="taxonomic scope" value="Bacteria"/>
</dbReference>
<dbReference type="InterPro" id="IPR036412">
    <property type="entry name" value="HAD-like_sf"/>
</dbReference>
<evidence type="ECO:0000256" key="2">
    <source>
        <dbReference type="ARBA" id="ARBA00005135"/>
    </source>
</evidence>
<evidence type="ECO:0000256" key="7">
    <source>
        <dbReference type="ARBA" id="ARBA00022842"/>
    </source>
</evidence>
<comment type="catalytic activity">
    <reaction evidence="9">
        <text>O-phospho-L-serine + H2O = L-serine + phosphate</text>
        <dbReference type="Rhea" id="RHEA:21208"/>
        <dbReference type="ChEBI" id="CHEBI:15377"/>
        <dbReference type="ChEBI" id="CHEBI:33384"/>
        <dbReference type="ChEBI" id="CHEBI:43474"/>
        <dbReference type="ChEBI" id="CHEBI:57524"/>
        <dbReference type="EC" id="3.1.3.3"/>
    </reaction>
</comment>
<evidence type="ECO:0000313" key="12">
    <source>
        <dbReference type="Proteomes" id="UP000185674"/>
    </source>
</evidence>
<keyword evidence="8" id="KW-0718">Serine biosynthesis</keyword>
<sequence length="436" mass="48678">MKRNMHLLGIGALIAGVLALGGCAQMPKHDTQVLASAIKQEYLAQGHWDAFNRDQLNQLIAQYGKDSPNYNPLKRPYIVTDFDNTSVFLDIEEATLIYQLQQLAFAVTPEQLNTIIRKGISTQNFVADYNNSQGQAVNIDKIAPDIVQSYAWLYTHYSGLKGNQSLAQIQTSPHYQNFISKMRYLYAAIGDTFDHDVSYPWVTYLFAGMTEAEVRDLVQKTVAWQKSQPIGPVTWTSPSDLKGQAGVVSVTWENGLRPYAEMQDLFQTFQNNGIDVYVCSASYIDVIKEIISNPNVGFNIPDSHAYAMELEQDSQGRILPEFRKGYDQTQGKGKTRTIEKFLVSKYGYGPLFIAGDSEGDQNMMQDFTDTKKVLIVNRLRKPTTDIGKFSALAVQSYGQSNPKFLLQGRDANTGQFTGSINSISYGSSIPKALKSQ</sequence>
<keyword evidence="6" id="KW-0378">Hydrolase</keyword>
<dbReference type="EC" id="3.1.3.3" evidence="3"/>
<dbReference type="InterPro" id="IPR050582">
    <property type="entry name" value="HAD-like_SerB"/>
</dbReference>
<dbReference type="STRING" id="487316.BEN76_06660"/>
<dbReference type="GO" id="GO:0036424">
    <property type="term" value="F:L-phosphoserine phosphatase activity"/>
    <property type="evidence" value="ECO:0007669"/>
    <property type="project" value="TreeGrafter"/>
</dbReference>
<comment type="catalytic activity">
    <reaction evidence="10">
        <text>O-phospho-D-serine + H2O = D-serine + phosphate</text>
        <dbReference type="Rhea" id="RHEA:24873"/>
        <dbReference type="ChEBI" id="CHEBI:15377"/>
        <dbReference type="ChEBI" id="CHEBI:35247"/>
        <dbReference type="ChEBI" id="CHEBI:43474"/>
        <dbReference type="ChEBI" id="CHEBI:58680"/>
        <dbReference type="EC" id="3.1.3.3"/>
    </reaction>
</comment>
<organism evidence="11 12">
    <name type="scientific">Acinetobacter soli</name>
    <dbReference type="NCBI Taxonomy" id="487316"/>
    <lineage>
        <taxon>Bacteria</taxon>
        <taxon>Pseudomonadati</taxon>
        <taxon>Pseudomonadota</taxon>
        <taxon>Gammaproteobacteria</taxon>
        <taxon>Moraxellales</taxon>
        <taxon>Moraxellaceae</taxon>
        <taxon>Acinetobacter</taxon>
    </lineage>
</organism>
<dbReference type="EMBL" id="CP016896">
    <property type="protein sequence ID" value="APV35715.1"/>
    <property type="molecule type" value="Genomic_DNA"/>
</dbReference>
<comment type="cofactor">
    <cofactor evidence="1">
        <name>Mg(2+)</name>
        <dbReference type="ChEBI" id="CHEBI:18420"/>
    </cofactor>
</comment>
<keyword evidence="4" id="KW-0028">Amino-acid biosynthesis</keyword>
<dbReference type="KEGG" id="asol:BEN76_06660"/>
<keyword evidence="5" id="KW-0479">Metal-binding</keyword>
<evidence type="ECO:0000256" key="1">
    <source>
        <dbReference type="ARBA" id="ARBA00001946"/>
    </source>
</evidence>
<dbReference type="PROSITE" id="PS51257">
    <property type="entry name" value="PROKAR_LIPOPROTEIN"/>
    <property type="match status" value="1"/>
</dbReference>
<keyword evidence="7" id="KW-0460">Magnesium</keyword>
<evidence type="ECO:0000313" key="11">
    <source>
        <dbReference type="EMBL" id="APV35715.1"/>
    </source>
</evidence>
<dbReference type="Gene3D" id="1.20.1440.320">
    <property type="match status" value="1"/>
</dbReference>
<evidence type="ECO:0000256" key="4">
    <source>
        <dbReference type="ARBA" id="ARBA00022605"/>
    </source>
</evidence>
<dbReference type="GO" id="GO:0006564">
    <property type="term" value="P:L-serine biosynthetic process"/>
    <property type="evidence" value="ECO:0007669"/>
    <property type="project" value="UniProtKB-KW"/>
</dbReference>
<dbReference type="AlphaFoldDB" id="A0A1P8EHN9"/>
<name>A0A1P8EHN9_9GAMM</name>
<evidence type="ECO:0000256" key="3">
    <source>
        <dbReference type="ARBA" id="ARBA00012640"/>
    </source>
</evidence>
<evidence type="ECO:0000256" key="5">
    <source>
        <dbReference type="ARBA" id="ARBA00022723"/>
    </source>
</evidence>
<evidence type="ECO:0000256" key="9">
    <source>
        <dbReference type="ARBA" id="ARBA00048138"/>
    </source>
</evidence>
<dbReference type="PANTHER" id="PTHR43344:SF2">
    <property type="entry name" value="PHOSPHOSERINE PHOSPHATASE"/>
    <property type="match status" value="1"/>
</dbReference>
<gene>
    <name evidence="11" type="ORF">BEN76_06660</name>
</gene>
<evidence type="ECO:0000256" key="8">
    <source>
        <dbReference type="ARBA" id="ARBA00023299"/>
    </source>
</evidence>